<evidence type="ECO:0000313" key="2">
    <source>
        <dbReference type="EMBL" id="QDV23320.1"/>
    </source>
</evidence>
<dbReference type="InterPro" id="IPR000415">
    <property type="entry name" value="Nitroreductase-like"/>
</dbReference>
<name>A0A518G433_9BACT</name>
<dbReference type="SUPFAM" id="SSF55469">
    <property type="entry name" value="FMN-dependent nitroreductase-like"/>
    <property type="match status" value="1"/>
</dbReference>
<keyword evidence="3" id="KW-1185">Reference proteome</keyword>
<sequence length="222" mass="24403">MESLNDHQTVDAAIRRRATIKVLSPTELAINDIRATVTELLEVAGWAPFHRPCDASHQHSSQLDGMVPWRMYALDANGCRQLRELLPEENAGKLPSMLASADAMIQATWLPNPPSDEFELSKTHLFEPTLANMEHLAAASAAIQNLLVAATARGIRNYWSSGGALLRGEQVFQQMGIPDGELLLGSLFLFPQETANAQVVGSKLRAQRPAPGQWTQWVELKS</sequence>
<accession>A0A518G433</accession>
<dbReference type="PANTHER" id="PTHR43821:SF1">
    <property type="entry name" value="NAD(P)H NITROREDUCTASE YDJA-RELATED"/>
    <property type="match status" value="1"/>
</dbReference>
<dbReference type="InterPro" id="IPR029479">
    <property type="entry name" value="Nitroreductase"/>
</dbReference>
<dbReference type="GO" id="GO:0016491">
    <property type="term" value="F:oxidoreductase activity"/>
    <property type="evidence" value="ECO:0007669"/>
    <property type="project" value="InterPro"/>
</dbReference>
<dbReference type="OrthoDB" id="214452at2"/>
<dbReference type="InterPro" id="IPR052530">
    <property type="entry name" value="NAD(P)H_nitroreductase"/>
</dbReference>
<dbReference type="Gene3D" id="3.40.109.10">
    <property type="entry name" value="NADH Oxidase"/>
    <property type="match status" value="1"/>
</dbReference>
<reference evidence="2 3" key="1">
    <citation type="submission" date="2019-02" db="EMBL/GenBank/DDBJ databases">
        <title>Deep-cultivation of Planctomycetes and their phenomic and genomic characterization uncovers novel biology.</title>
        <authorList>
            <person name="Wiegand S."/>
            <person name="Jogler M."/>
            <person name="Boedeker C."/>
            <person name="Pinto D."/>
            <person name="Vollmers J."/>
            <person name="Rivas-Marin E."/>
            <person name="Kohn T."/>
            <person name="Peeters S.H."/>
            <person name="Heuer A."/>
            <person name="Rast P."/>
            <person name="Oberbeckmann S."/>
            <person name="Bunk B."/>
            <person name="Jeske O."/>
            <person name="Meyerdierks A."/>
            <person name="Storesund J.E."/>
            <person name="Kallscheuer N."/>
            <person name="Luecker S."/>
            <person name="Lage O.M."/>
            <person name="Pohl T."/>
            <person name="Merkel B.J."/>
            <person name="Hornburger P."/>
            <person name="Mueller R.-W."/>
            <person name="Bruemmer F."/>
            <person name="Labrenz M."/>
            <person name="Spormann A.M."/>
            <person name="Op den Camp H."/>
            <person name="Overmann J."/>
            <person name="Amann R."/>
            <person name="Jetten M.S.M."/>
            <person name="Mascher T."/>
            <person name="Medema M.H."/>
            <person name="Devos D.P."/>
            <person name="Kaster A.-K."/>
            <person name="Ovreas L."/>
            <person name="Rohde M."/>
            <person name="Galperin M.Y."/>
            <person name="Jogler C."/>
        </authorList>
    </citation>
    <scope>NUCLEOTIDE SEQUENCE [LARGE SCALE GENOMIC DNA]</scope>
    <source>
        <strain evidence="2 3">Q31a</strain>
    </source>
</reference>
<dbReference type="KEGG" id="ahel:Q31a_16180"/>
<protein>
    <submittedName>
        <fullName evidence="2">Nitroreductase family protein</fullName>
    </submittedName>
</protein>
<dbReference type="AlphaFoldDB" id="A0A518G433"/>
<evidence type="ECO:0000313" key="3">
    <source>
        <dbReference type="Proteomes" id="UP000318017"/>
    </source>
</evidence>
<organism evidence="2 3">
    <name type="scientific">Aureliella helgolandensis</name>
    <dbReference type="NCBI Taxonomy" id="2527968"/>
    <lineage>
        <taxon>Bacteria</taxon>
        <taxon>Pseudomonadati</taxon>
        <taxon>Planctomycetota</taxon>
        <taxon>Planctomycetia</taxon>
        <taxon>Pirellulales</taxon>
        <taxon>Pirellulaceae</taxon>
        <taxon>Aureliella</taxon>
    </lineage>
</organism>
<proteinExistence type="predicted"/>
<dbReference type="Proteomes" id="UP000318017">
    <property type="component" value="Chromosome"/>
</dbReference>
<dbReference type="Pfam" id="PF00881">
    <property type="entry name" value="Nitroreductase"/>
    <property type="match status" value="1"/>
</dbReference>
<gene>
    <name evidence="2" type="ORF">Q31a_16180</name>
</gene>
<evidence type="ECO:0000259" key="1">
    <source>
        <dbReference type="Pfam" id="PF00881"/>
    </source>
</evidence>
<dbReference type="RefSeq" id="WP_145076173.1">
    <property type="nucleotide sequence ID" value="NZ_CP036298.1"/>
</dbReference>
<feature type="domain" description="Nitroreductase" evidence="1">
    <location>
        <begin position="34"/>
        <end position="184"/>
    </location>
</feature>
<dbReference type="EMBL" id="CP036298">
    <property type="protein sequence ID" value="QDV23320.1"/>
    <property type="molecule type" value="Genomic_DNA"/>
</dbReference>
<dbReference type="PANTHER" id="PTHR43821">
    <property type="entry name" value="NAD(P)H NITROREDUCTASE YDJA-RELATED"/>
    <property type="match status" value="1"/>
</dbReference>